<evidence type="ECO:0000313" key="3">
    <source>
        <dbReference type="EMBL" id="SPD49363.1"/>
    </source>
</evidence>
<reference evidence="3 4" key="2">
    <citation type="submission" date="2018-01" db="EMBL/GenBank/DDBJ databases">
        <authorList>
            <person name="Gaut B.S."/>
            <person name="Morton B.R."/>
            <person name="Clegg M.T."/>
            <person name="Duvall M.R."/>
        </authorList>
    </citation>
    <scope>NUCLEOTIDE SEQUENCE</scope>
    <source>
        <strain evidence="3">Cupriavidus taiwanensis STM 8555</strain>
        <plasmid evidence="3">I</plasmid>
    </source>
</reference>
<gene>
    <name evidence="3" type="ORF">CBM2612_P0708</name>
    <name evidence="2" type="ORF">CBM2613_U10071</name>
</gene>
<keyword evidence="3" id="KW-0614">Plasmid</keyword>
<dbReference type="AlphaFoldDB" id="A0A375HG30"/>
<accession>A0A375HG30</accession>
<protein>
    <submittedName>
        <fullName evidence="3">Uncharacterized protein</fullName>
    </submittedName>
</protein>
<dbReference type="EMBL" id="OFTH01000052">
    <property type="protein sequence ID" value="SOZ75169.1"/>
    <property type="molecule type" value="Genomic_DNA"/>
</dbReference>
<dbReference type="Proteomes" id="UP000256952">
    <property type="component" value="Unassembled WGS sequence"/>
</dbReference>
<reference evidence="2" key="1">
    <citation type="submission" date="2018-01" db="EMBL/GenBank/DDBJ databases">
        <authorList>
            <person name="Clerissi C."/>
        </authorList>
    </citation>
    <scope>NUCLEOTIDE SEQUENCE</scope>
    <source>
        <strain evidence="2">Cupriavidus taiwanensis STM 8556</strain>
    </source>
</reference>
<geneLocation type="plasmid" evidence="3">
    <name>I</name>
</geneLocation>
<sequence length="95" mass="9988">MAAGQFLVGGVLFGGHVFREERVSVALALLFAREGGHAAGVKVDGVVASESGESHGRQEVGWSKTKIPAPHRSQGARRTRFAKRYSPGPAGSSCR</sequence>
<dbReference type="EMBL" id="LT984809">
    <property type="protein sequence ID" value="SPD49363.1"/>
    <property type="molecule type" value="Genomic_DNA"/>
</dbReference>
<name>A0A375HG30_9BURK</name>
<feature type="region of interest" description="Disordered" evidence="1">
    <location>
        <begin position="50"/>
        <end position="95"/>
    </location>
</feature>
<evidence type="ECO:0000256" key="1">
    <source>
        <dbReference type="SAM" id="MobiDB-lite"/>
    </source>
</evidence>
<organism evidence="3">
    <name type="scientific">Cupriavidus taiwanensis</name>
    <dbReference type="NCBI Taxonomy" id="164546"/>
    <lineage>
        <taxon>Bacteria</taxon>
        <taxon>Pseudomonadati</taxon>
        <taxon>Pseudomonadota</taxon>
        <taxon>Betaproteobacteria</taxon>
        <taxon>Burkholderiales</taxon>
        <taxon>Burkholderiaceae</taxon>
        <taxon>Cupriavidus</taxon>
    </lineage>
</organism>
<proteinExistence type="predicted"/>
<feature type="compositionally biased region" description="Basic residues" evidence="1">
    <location>
        <begin position="74"/>
        <end position="83"/>
    </location>
</feature>
<evidence type="ECO:0000313" key="4">
    <source>
        <dbReference type="Proteomes" id="UP000256952"/>
    </source>
</evidence>
<evidence type="ECO:0000313" key="2">
    <source>
        <dbReference type="EMBL" id="SOZ75169.1"/>
    </source>
</evidence>